<gene>
    <name evidence="1" type="ORF">NEE01_20795</name>
</gene>
<organism evidence="1 2">
    <name type="scientific">Sphingomonas lycopersici</name>
    <dbReference type="NCBI Taxonomy" id="2951807"/>
    <lineage>
        <taxon>Bacteria</taxon>
        <taxon>Pseudomonadati</taxon>
        <taxon>Pseudomonadota</taxon>
        <taxon>Alphaproteobacteria</taxon>
        <taxon>Sphingomonadales</taxon>
        <taxon>Sphingomonadaceae</taxon>
        <taxon>Sphingomonas</taxon>
    </lineage>
</organism>
<dbReference type="AlphaFoldDB" id="A0AA41ZCM3"/>
<accession>A0AA41ZCM3</accession>
<reference evidence="1" key="1">
    <citation type="submission" date="2022-06" db="EMBL/GenBank/DDBJ databases">
        <title>Sphingomonas sp. nov. isolated from rhizosphere soil of tomato.</title>
        <authorList>
            <person name="Dong H."/>
            <person name="Gao R."/>
        </authorList>
    </citation>
    <scope>NUCLEOTIDE SEQUENCE</scope>
    <source>
        <strain evidence="1">MMSM24</strain>
    </source>
</reference>
<evidence type="ECO:0000313" key="1">
    <source>
        <dbReference type="EMBL" id="MCW6537224.1"/>
    </source>
</evidence>
<dbReference type="Proteomes" id="UP001165565">
    <property type="component" value="Unassembled WGS sequence"/>
</dbReference>
<dbReference type="Gene3D" id="3.40.1530.20">
    <property type="entry name" value="Protein of unknown function (DUF1491)"/>
    <property type="match status" value="1"/>
</dbReference>
<dbReference type="RefSeq" id="WP_179512940.1">
    <property type="nucleotide sequence ID" value="NZ_JANFAU010000007.1"/>
</dbReference>
<comment type="caution">
    <text evidence="1">The sequence shown here is derived from an EMBL/GenBank/DDBJ whole genome shotgun (WGS) entry which is preliminary data.</text>
</comment>
<dbReference type="Pfam" id="PF07372">
    <property type="entry name" value="DUF1491"/>
    <property type="match status" value="1"/>
</dbReference>
<proteinExistence type="predicted"/>
<evidence type="ECO:0000313" key="2">
    <source>
        <dbReference type="Proteomes" id="UP001165565"/>
    </source>
</evidence>
<protein>
    <submittedName>
        <fullName evidence="1">DUF1491 family protein</fullName>
    </submittedName>
</protein>
<keyword evidence="2" id="KW-1185">Reference proteome</keyword>
<sequence>MSGRLPSDLLVGALLRRVNDAGGIAVIRARGDAQAGAILIVDELEKVILERGIGPDGMRGLIETGPKAGAPESLDDYWKRRRQRDPDLWVVALDIPQAKRFAAETIGDD</sequence>
<dbReference type="EMBL" id="JANFAV010000020">
    <property type="protein sequence ID" value="MCW6537224.1"/>
    <property type="molecule type" value="Genomic_DNA"/>
</dbReference>
<name>A0AA41ZCM3_9SPHN</name>
<dbReference type="InterPro" id="IPR009964">
    <property type="entry name" value="DUF1491"/>
</dbReference>